<evidence type="ECO:0000256" key="21">
    <source>
        <dbReference type="ARBA" id="ARBA00032426"/>
    </source>
</evidence>
<comment type="catalytic activity">
    <reaction evidence="26">
        <text>dihydroxyacetone + ATP = dihydroxyacetone phosphate + ADP + H(+)</text>
        <dbReference type="Rhea" id="RHEA:15773"/>
        <dbReference type="ChEBI" id="CHEBI:15378"/>
        <dbReference type="ChEBI" id="CHEBI:16016"/>
        <dbReference type="ChEBI" id="CHEBI:30616"/>
        <dbReference type="ChEBI" id="CHEBI:57642"/>
        <dbReference type="ChEBI" id="CHEBI:456216"/>
        <dbReference type="EC" id="2.7.1.29"/>
    </reaction>
</comment>
<dbReference type="SUPFAM" id="SSF101473">
    <property type="entry name" value="DhaL-like"/>
    <property type="match status" value="1"/>
</dbReference>
<evidence type="ECO:0000313" key="32">
    <source>
        <dbReference type="Proteomes" id="UP000694403"/>
    </source>
</evidence>
<evidence type="ECO:0000256" key="13">
    <source>
        <dbReference type="ARBA" id="ARBA00022777"/>
    </source>
</evidence>
<dbReference type="GO" id="GO:0050354">
    <property type="term" value="F:triokinase activity"/>
    <property type="evidence" value="ECO:0007669"/>
    <property type="project" value="UniProtKB-EC"/>
</dbReference>
<evidence type="ECO:0000256" key="19">
    <source>
        <dbReference type="ARBA" id="ARBA00023268"/>
    </source>
</evidence>
<dbReference type="NCBIfam" id="NF011049">
    <property type="entry name" value="PRK14479.1"/>
    <property type="match status" value="1"/>
</dbReference>
<keyword evidence="20" id="KW-0170">Cobalt</keyword>
<evidence type="ECO:0000256" key="22">
    <source>
        <dbReference type="ARBA" id="ARBA00045490"/>
    </source>
</evidence>
<keyword evidence="13" id="KW-0418">Kinase</keyword>
<keyword evidence="14" id="KW-0274">FAD</keyword>
<keyword evidence="8" id="KW-0597">Phosphoprotein</keyword>
<evidence type="ECO:0000256" key="12">
    <source>
        <dbReference type="ARBA" id="ARBA00022741"/>
    </source>
</evidence>
<comment type="catalytic activity">
    <reaction evidence="25">
        <text>FAD = riboflavin cyclic-4',5'-phosphate + AMP + H(+)</text>
        <dbReference type="Rhea" id="RHEA:13729"/>
        <dbReference type="ChEBI" id="CHEBI:15378"/>
        <dbReference type="ChEBI" id="CHEBI:57692"/>
        <dbReference type="ChEBI" id="CHEBI:76202"/>
        <dbReference type="ChEBI" id="CHEBI:456215"/>
        <dbReference type="EC" id="4.6.1.15"/>
    </reaction>
</comment>
<dbReference type="Pfam" id="PF02733">
    <property type="entry name" value="Dak1"/>
    <property type="match status" value="1"/>
</dbReference>
<dbReference type="GO" id="GO:0046872">
    <property type="term" value="F:metal ion binding"/>
    <property type="evidence" value="ECO:0007669"/>
    <property type="project" value="UniProtKB-KW"/>
</dbReference>
<dbReference type="GO" id="GO:0004371">
    <property type="term" value="F:glycerone kinase activity"/>
    <property type="evidence" value="ECO:0007669"/>
    <property type="project" value="UniProtKB-EC"/>
</dbReference>
<comment type="cofactor">
    <cofactor evidence="3">
        <name>Mg(2+)</name>
        <dbReference type="ChEBI" id="CHEBI:18420"/>
    </cofactor>
</comment>
<keyword evidence="18" id="KW-0456">Lyase</keyword>
<dbReference type="AlphaFoldDB" id="A0A8C3SU66"/>
<evidence type="ECO:0000256" key="3">
    <source>
        <dbReference type="ARBA" id="ARBA00001946"/>
    </source>
</evidence>
<dbReference type="Proteomes" id="UP000694403">
    <property type="component" value="Unplaced"/>
</dbReference>
<evidence type="ECO:0000256" key="28">
    <source>
        <dbReference type="PIRSR" id="PIRSR612734-2"/>
    </source>
</evidence>
<dbReference type="FunFam" id="1.25.40.340:FF:000001">
    <property type="entry name" value="Dihydroxyacetone kinase 1"/>
    <property type="match status" value="1"/>
</dbReference>
<keyword evidence="32" id="KW-1185">Reference proteome</keyword>
<feature type="domain" description="DhaL" evidence="29">
    <location>
        <begin position="425"/>
        <end position="624"/>
    </location>
</feature>
<keyword evidence="9" id="KW-0285">Flavoprotein</keyword>
<dbReference type="PROSITE" id="PS51480">
    <property type="entry name" value="DHAL"/>
    <property type="match status" value="1"/>
</dbReference>
<evidence type="ECO:0000256" key="6">
    <source>
        <dbReference type="ARBA" id="ARBA00012578"/>
    </source>
</evidence>
<keyword evidence="10" id="KW-0808">Transferase</keyword>
<evidence type="ECO:0000256" key="11">
    <source>
        <dbReference type="ARBA" id="ARBA00022723"/>
    </source>
</evidence>
<evidence type="ECO:0000256" key="5">
    <source>
        <dbReference type="ARBA" id="ARBA00012110"/>
    </source>
</evidence>
<evidence type="ECO:0000256" key="20">
    <source>
        <dbReference type="ARBA" id="ARBA00023285"/>
    </source>
</evidence>
<dbReference type="GO" id="GO:0034012">
    <property type="term" value="F:FAD-AMP lyase (cyclizing) activity"/>
    <property type="evidence" value="ECO:0007669"/>
    <property type="project" value="UniProtKB-EC"/>
</dbReference>
<keyword evidence="15" id="KW-0067">ATP-binding</keyword>
<evidence type="ECO:0000256" key="18">
    <source>
        <dbReference type="ARBA" id="ARBA00023239"/>
    </source>
</evidence>
<proteinExistence type="predicted"/>
<dbReference type="InterPro" id="IPR004006">
    <property type="entry name" value="DhaK_dom"/>
</dbReference>
<evidence type="ECO:0000256" key="10">
    <source>
        <dbReference type="ARBA" id="ARBA00022679"/>
    </source>
</evidence>
<evidence type="ECO:0000256" key="7">
    <source>
        <dbReference type="ARBA" id="ARBA00018932"/>
    </source>
</evidence>
<dbReference type="PANTHER" id="PTHR28629:SF4">
    <property type="entry name" value="TRIOKINASE_FMN CYCLASE"/>
    <property type="match status" value="1"/>
</dbReference>
<dbReference type="EC" id="2.7.1.28" evidence="5"/>
<keyword evidence="16" id="KW-0460">Magnesium</keyword>
<evidence type="ECO:0000256" key="15">
    <source>
        <dbReference type="ARBA" id="ARBA00022840"/>
    </source>
</evidence>
<dbReference type="Gene3D" id="3.40.50.10440">
    <property type="entry name" value="Dihydroxyacetone kinase, domain 1"/>
    <property type="match status" value="1"/>
</dbReference>
<keyword evidence="11" id="KW-0479">Metal-binding</keyword>
<evidence type="ECO:0000256" key="16">
    <source>
        <dbReference type="ARBA" id="ARBA00022842"/>
    </source>
</evidence>
<dbReference type="InterPro" id="IPR012734">
    <property type="entry name" value="DhaK_ATP"/>
</dbReference>
<organism evidence="31 32">
    <name type="scientific">Chelydra serpentina</name>
    <name type="common">Snapping turtle</name>
    <name type="synonym">Testudo serpentina</name>
    <dbReference type="NCBI Taxonomy" id="8475"/>
    <lineage>
        <taxon>Eukaryota</taxon>
        <taxon>Metazoa</taxon>
        <taxon>Chordata</taxon>
        <taxon>Craniata</taxon>
        <taxon>Vertebrata</taxon>
        <taxon>Euteleostomi</taxon>
        <taxon>Archelosauria</taxon>
        <taxon>Testudinata</taxon>
        <taxon>Testudines</taxon>
        <taxon>Cryptodira</taxon>
        <taxon>Durocryptodira</taxon>
        <taxon>Americhelydia</taxon>
        <taxon>Chelydroidea</taxon>
        <taxon>Chelydridae</taxon>
        <taxon>Chelydra</taxon>
    </lineage>
</organism>
<comment type="subunit">
    <text evidence="23">Homodimer. Interacts with IFIH1 (via the CARD domains), the interaction is inhibited by viral infection.</text>
</comment>
<accession>A0A8C3SU66</accession>
<dbReference type="Gene3D" id="3.30.1180.20">
    <property type="entry name" value="Dihydroxyacetone kinase, domain 2"/>
    <property type="match status" value="1"/>
</dbReference>
<evidence type="ECO:0000256" key="24">
    <source>
        <dbReference type="ARBA" id="ARBA00047974"/>
    </source>
</evidence>
<sequence length="631" mass="65100">MKMKRTLCPAWRTRYEHRVGGRAGEGSAARRNWAPSPCWDSLCPRECLNPAPMQVSKKLVNSVPSCADDALAGLVACNPAIQLLQGHRVALRSDLENIRGQVALLSGGGSGHEPAHAGYIGKGMLTGVVAGAVFTSPAVGSILAAIRAVTQAGSAGTLLIVKNYTGDRLNFGLALEQARAEGADVQMVVVGDDSAFTSQKKAGRRGLCGTVLIHKVAGALSEAGASLEKIVHRVTAAAGAMGTLGVSLSPCSVPGSVPTFQLAQDELELGLGIHGEAGVRRMKMVLADEIVKTMLDHMSSPSNASRVALEPGASVVLVVNNLGGLSFLELGVVAGAAVRCLEDRGVRVARALVGAFMTALEMAGVSLTLLLVDDELLGLIDAETTAVAWPNLARVPVTGRSRVLAAPEEGPKVEEPVPAGAPASQQVRLVLERVCSTLLGLQEELNELDRAAGDGDCGSTHARAARAIQEWLNSTPLPARPSQLLSTLARLLLEKMGGSSGALYGLFLTAAAQPLQSRSDPAAWAAAMEAGIEAMQRYGGAAPGDRTMLDSLCAAAEELRALQVPGADLLPVLAKAVQSAEAAAESTKNMEAGAGRASYISSARLELPDPGAVAAAAILRAVLEGLQSQRG</sequence>
<dbReference type="SUPFAM" id="SSF82549">
    <property type="entry name" value="DAK1/DegV-like"/>
    <property type="match status" value="1"/>
</dbReference>
<dbReference type="PROSITE" id="PS51481">
    <property type="entry name" value="DHAK"/>
    <property type="match status" value="1"/>
</dbReference>
<evidence type="ECO:0000313" key="31">
    <source>
        <dbReference type="Ensembl" id="ENSCSRP00000019401.1"/>
    </source>
</evidence>
<feature type="binding site" evidence="28">
    <location>
        <position position="162"/>
    </location>
    <ligand>
        <name>substrate</name>
    </ligand>
</feature>
<evidence type="ECO:0000256" key="4">
    <source>
        <dbReference type="ARBA" id="ARBA00012107"/>
    </source>
</evidence>
<keyword evidence="12" id="KW-0547">Nucleotide-binding</keyword>
<evidence type="ECO:0000256" key="23">
    <source>
        <dbReference type="ARBA" id="ARBA00046681"/>
    </source>
</evidence>
<keyword evidence="19" id="KW-0511">Multifunctional enzyme</keyword>
<dbReference type="NCBIfam" id="TIGR02361">
    <property type="entry name" value="dak_ATP"/>
    <property type="match status" value="1"/>
</dbReference>
<comment type="cofactor">
    <cofactor evidence="2">
        <name>Co(2+)</name>
        <dbReference type="ChEBI" id="CHEBI:48828"/>
    </cofactor>
</comment>
<evidence type="ECO:0000256" key="8">
    <source>
        <dbReference type="ARBA" id="ARBA00022553"/>
    </source>
</evidence>
<evidence type="ECO:0000256" key="2">
    <source>
        <dbReference type="ARBA" id="ARBA00001941"/>
    </source>
</evidence>
<feature type="binding site" evidence="28">
    <location>
        <begin position="109"/>
        <end position="112"/>
    </location>
    <ligand>
        <name>substrate</name>
    </ligand>
</feature>
<dbReference type="FunFam" id="3.40.50.10440:FF:000001">
    <property type="entry name" value="Dihydroxyacetone kinase, DhaK subunit"/>
    <property type="match status" value="1"/>
</dbReference>
<evidence type="ECO:0000256" key="17">
    <source>
        <dbReference type="ARBA" id="ARBA00023211"/>
    </source>
</evidence>
<evidence type="ECO:0000256" key="27">
    <source>
        <dbReference type="PIRSR" id="PIRSR612734-1"/>
    </source>
</evidence>
<dbReference type="PANTHER" id="PTHR28629">
    <property type="entry name" value="TRIOKINASE/FMN CYCLASE"/>
    <property type="match status" value="1"/>
</dbReference>
<dbReference type="InterPro" id="IPR036117">
    <property type="entry name" value="DhaL_dom_sf"/>
</dbReference>
<evidence type="ECO:0000256" key="26">
    <source>
        <dbReference type="ARBA" id="ARBA00048898"/>
    </source>
</evidence>
<dbReference type="InterPro" id="IPR004007">
    <property type="entry name" value="DhaL_dom"/>
</dbReference>
<comment type="function">
    <text evidence="22">Catalyzes both the phosphorylation of dihydroxyacetone and of glyceraldehyde, and the splitting of ribonucleoside diphosphate-X compounds among which FAD is the best substrate. Represses IFIH1-mediated cellular antiviral response.</text>
</comment>
<evidence type="ECO:0000256" key="1">
    <source>
        <dbReference type="ARBA" id="ARBA00001936"/>
    </source>
</evidence>
<dbReference type="SMART" id="SM01120">
    <property type="entry name" value="Dak2"/>
    <property type="match status" value="1"/>
</dbReference>
<name>A0A8C3SU66_CHESE</name>
<evidence type="ECO:0000256" key="14">
    <source>
        <dbReference type="ARBA" id="ARBA00022827"/>
    </source>
</evidence>
<feature type="binding site" evidence="28">
    <location>
        <position position="167"/>
    </location>
    <ligand>
        <name>substrate</name>
    </ligand>
</feature>
<dbReference type="InterPro" id="IPR050861">
    <property type="entry name" value="Dihydroxyacetone_Kinase"/>
</dbReference>
<reference evidence="31" key="2">
    <citation type="submission" date="2025-09" db="UniProtKB">
        <authorList>
            <consortium name="Ensembl"/>
        </authorList>
    </citation>
    <scope>IDENTIFICATION</scope>
</reference>
<dbReference type="Pfam" id="PF02734">
    <property type="entry name" value="Dak2"/>
    <property type="match status" value="1"/>
</dbReference>
<keyword evidence="17" id="KW-0464">Manganese</keyword>
<reference evidence="31" key="1">
    <citation type="submission" date="2025-08" db="UniProtKB">
        <authorList>
            <consortium name="Ensembl"/>
        </authorList>
    </citation>
    <scope>IDENTIFICATION</scope>
</reference>
<comment type="cofactor">
    <cofactor evidence="1">
        <name>Mn(2+)</name>
        <dbReference type="ChEBI" id="CHEBI:29035"/>
    </cofactor>
</comment>
<protein>
    <recommendedName>
        <fullName evidence="7">Triokinase/FMN cyclase</fullName>
        <ecNumber evidence="5">2.7.1.28</ecNumber>
        <ecNumber evidence="4">2.7.1.29</ecNumber>
        <ecNumber evidence="6">4.6.1.15</ecNumber>
    </recommendedName>
    <alternativeName>
        <fullName evidence="21">Bifunctional ATP-dependent dihydroxyacetone kinase/FAD-AMP lyase (cyclizing)</fullName>
    </alternativeName>
</protein>
<dbReference type="GO" id="GO:0019563">
    <property type="term" value="P:glycerol catabolic process"/>
    <property type="evidence" value="ECO:0007669"/>
    <property type="project" value="TreeGrafter"/>
</dbReference>
<feature type="active site" description="Tele-hemiaminal-histidine intermediate" evidence="27">
    <location>
        <position position="274"/>
    </location>
</feature>
<dbReference type="GO" id="GO:0005524">
    <property type="term" value="F:ATP binding"/>
    <property type="evidence" value="ECO:0007669"/>
    <property type="project" value="UniProtKB-KW"/>
</dbReference>
<dbReference type="GO" id="GO:0005829">
    <property type="term" value="C:cytosol"/>
    <property type="evidence" value="ECO:0007669"/>
    <property type="project" value="TreeGrafter"/>
</dbReference>
<dbReference type="FunFam" id="3.30.1180.20:FF:000003">
    <property type="entry name" value="triokinase/FMN cyclase isoform X1"/>
    <property type="match status" value="1"/>
</dbReference>
<evidence type="ECO:0000259" key="30">
    <source>
        <dbReference type="PROSITE" id="PS51481"/>
    </source>
</evidence>
<evidence type="ECO:0000256" key="9">
    <source>
        <dbReference type="ARBA" id="ARBA00022630"/>
    </source>
</evidence>
<dbReference type="Gene3D" id="1.25.40.340">
    <property type="match status" value="1"/>
</dbReference>
<dbReference type="EC" id="4.6.1.15" evidence="6"/>
<comment type="catalytic activity">
    <reaction evidence="24">
        <text>D-glyceraldehyde + ATP = D-glyceraldehyde 3-phosphate + ADP + H(+)</text>
        <dbReference type="Rhea" id="RHEA:13941"/>
        <dbReference type="ChEBI" id="CHEBI:15378"/>
        <dbReference type="ChEBI" id="CHEBI:17378"/>
        <dbReference type="ChEBI" id="CHEBI:30616"/>
        <dbReference type="ChEBI" id="CHEBI:59776"/>
        <dbReference type="ChEBI" id="CHEBI:456216"/>
        <dbReference type="EC" id="2.7.1.28"/>
    </reaction>
</comment>
<dbReference type="EC" id="2.7.1.29" evidence="4"/>
<dbReference type="Ensembl" id="ENSCSRT00000020282.1">
    <property type="protein sequence ID" value="ENSCSRP00000019401.1"/>
    <property type="gene ID" value="ENSCSRG00000014803.1"/>
</dbReference>
<feature type="domain" description="DhaK" evidence="30">
    <location>
        <begin position="62"/>
        <end position="389"/>
    </location>
</feature>
<evidence type="ECO:0000259" key="29">
    <source>
        <dbReference type="PROSITE" id="PS51480"/>
    </source>
</evidence>
<evidence type="ECO:0000256" key="25">
    <source>
        <dbReference type="ARBA" id="ARBA00048526"/>
    </source>
</evidence>